<sequence length="213" mass="22608">MSPPLVAFSIKTPSRLADALVSASPSPSSSDSQAAAARTQSSQPLPPAARAAEKQATRPHFVVNLLGQDQANLARAFATPGIEPFPYGRGASSPDKFGTGDTAAQQPRRTTSPRGRAPHPFDSHDIFPCHEADGIPVVRGSLGALSCSLVADIPLAQLSVGSSQEGEFVDQSVLFIARIHSVIDKPTEAQEQKLPLVYWDRRFTTVKDGQGQE</sequence>
<evidence type="ECO:0000313" key="4">
    <source>
        <dbReference type="EMBL" id="SPO37623.1"/>
    </source>
</evidence>
<evidence type="ECO:0000256" key="2">
    <source>
        <dbReference type="SAM" id="MobiDB-lite"/>
    </source>
</evidence>
<dbReference type="Gene3D" id="2.30.110.10">
    <property type="entry name" value="Electron Transport, Fmn-binding Protein, Chain A"/>
    <property type="match status" value="1"/>
</dbReference>
<feature type="domain" description="Flavin reductase like" evidence="3">
    <location>
        <begin position="2"/>
        <end position="206"/>
    </location>
</feature>
<dbReference type="OrthoDB" id="2015405at2759"/>
<dbReference type="SUPFAM" id="SSF50475">
    <property type="entry name" value="FMN-binding split barrel"/>
    <property type="match status" value="1"/>
</dbReference>
<reference evidence="4 5" key="1">
    <citation type="submission" date="2018-03" db="EMBL/GenBank/DDBJ databases">
        <authorList>
            <person name="Guldener U."/>
        </authorList>
    </citation>
    <scope>NUCLEOTIDE SEQUENCE [LARGE SCALE GENOMIC DNA]</scope>
    <source>
        <strain evidence="4 5">DAOM196992</strain>
    </source>
</reference>
<dbReference type="PANTHER" id="PTHR30466:SF1">
    <property type="entry name" value="FMN REDUCTASE (NADH) RUTF"/>
    <property type="match status" value="1"/>
</dbReference>
<dbReference type="AlphaFoldDB" id="A0A5C3EZB8"/>
<dbReference type="EMBL" id="OOIP01000007">
    <property type="protein sequence ID" value="SPO37623.1"/>
    <property type="molecule type" value="Genomic_DNA"/>
</dbReference>
<evidence type="ECO:0000259" key="3">
    <source>
        <dbReference type="Pfam" id="PF01613"/>
    </source>
</evidence>
<dbReference type="Pfam" id="PF01613">
    <property type="entry name" value="Flavin_Reduct"/>
    <property type="match status" value="1"/>
</dbReference>
<feature type="compositionally biased region" description="Low complexity" evidence="2">
    <location>
        <begin position="22"/>
        <end position="43"/>
    </location>
</feature>
<dbReference type="PANTHER" id="PTHR30466">
    <property type="entry name" value="FLAVIN REDUCTASE"/>
    <property type="match status" value="1"/>
</dbReference>
<dbReference type="InterPro" id="IPR012349">
    <property type="entry name" value="Split_barrel_FMN-bd"/>
</dbReference>
<keyword evidence="1" id="KW-0560">Oxidoreductase</keyword>
<dbReference type="Proteomes" id="UP000323386">
    <property type="component" value="Unassembled WGS sequence"/>
</dbReference>
<dbReference type="InterPro" id="IPR050268">
    <property type="entry name" value="NADH-dep_flavin_reductase"/>
</dbReference>
<gene>
    <name evidence="4" type="ORF">PSFLO_03098</name>
</gene>
<feature type="compositionally biased region" description="Polar residues" evidence="2">
    <location>
        <begin position="102"/>
        <end position="113"/>
    </location>
</feature>
<dbReference type="InterPro" id="IPR002563">
    <property type="entry name" value="Flavin_Rdtase-like_dom"/>
</dbReference>
<feature type="region of interest" description="Disordered" evidence="2">
    <location>
        <begin position="84"/>
        <end position="119"/>
    </location>
</feature>
<proteinExistence type="predicted"/>
<dbReference type="GO" id="GO:0010181">
    <property type="term" value="F:FMN binding"/>
    <property type="evidence" value="ECO:0007669"/>
    <property type="project" value="InterPro"/>
</dbReference>
<feature type="region of interest" description="Disordered" evidence="2">
    <location>
        <begin position="19"/>
        <end position="56"/>
    </location>
</feature>
<dbReference type="GO" id="GO:0042602">
    <property type="term" value="F:riboflavin reductase (NADPH) activity"/>
    <property type="evidence" value="ECO:0007669"/>
    <property type="project" value="TreeGrafter"/>
</dbReference>
<evidence type="ECO:0000256" key="1">
    <source>
        <dbReference type="ARBA" id="ARBA00023002"/>
    </source>
</evidence>
<evidence type="ECO:0000313" key="5">
    <source>
        <dbReference type="Proteomes" id="UP000323386"/>
    </source>
</evidence>
<keyword evidence="5" id="KW-1185">Reference proteome</keyword>
<protein>
    <recommendedName>
        <fullName evidence="3">Flavin reductase like domain-containing protein</fullName>
    </recommendedName>
</protein>
<name>A0A5C3EZB8_9BASI</name>
<accession>A0A5C3EZB8</accession>
<organism evidence="4 5">
    <name type="scientific">Pseudozyma flocculosa</name>
    <dbReference type="NCBI Taxonomy" id="84751"/>
    <lineage>
        <taxon>Eukaryota</taxon>
        <taxon>Fungi</taxon>
        <taxon>Dikarya</taxon>
        <taxon>Basidiomycota</taxon>
        <taxon>Ustilaginomycotina</taxon>
        <taxon>Ustilaginomycetes</taxon>
        <taxon>Ustilaginales</taxon>
        <taxon>Ustilaginaceae</taxon>
        <taxon>Pseudozyma</taxon>
    </lineage>
</organism>